<dbReference type="Proteomes" id="UP001319180">
    <property type="component" value="Unassembled WGS sequence"/>
</dbReference>
<protein>
    <submittedName>
        <fullName evidence="2">Chemotaxis protein CheW</fullName>
    </submittedName>
</protein>
<proteinExistence type="predicted"/>
<dbReference type="GO" id="GO:0007165">
    <property type="term" value="P:signal transduction"/>
    <property type="evidence" value="ECO:0007669"/>
    <property type="project" value="InterPro"/>
</dbReference>
<dbReference type="InterPro" id="IPR002545">
    <property type="entry name" value="CheW-lke_dom"/>
</dbReference>
<evidence type="ECO:0000259" key="1">
    <source>
        <dbReference type="PROSITE" id="PS50851"/>
    </source>
</evidence>
<dbReference type="InterPro" id="IPR039315">
    <property type="entry name" value="CheW"/>
</dbReference>
<keyword evidence="3" id="KW-1185">Reference proteome</keyword>
<dbReference type="RefSeq" id="WP_254089583.1">
    <property type="nucleotide sequence ID" value="NZ_JAHESC010000008.1"/>
</dbReference>
<sequence>MSKHYESHAYLTFSLGEEKFAISVENVQEVVELEQVTKVPNAPDYMLGIINLRGRVLPLLDTRMKLGLQRTEITKKSRIMILDLTTEEDKSLQVGALVDIAKEVIELTADDIQEAPDFENYKTHAPITGVVNNRGDITMIMDIARIFSTADIVQLNTLN</sequence>
<dbReference type="PANTHER" id="PTHR22617">
    <property type="entry name" value="CHEMOTAXIS SENSOR HISTIDINE KINASE-RELATED"/>
    <property type="match status" value="1"/>
</dbReference>
<dbReference type="PROSITE" id="PS50851">
    <property type="entry name" value="CHEW"/>
    <property type="match status" value="1"/>
</dbReference>
<organism evidence="2 3">
    <name type="scientific">Dawidia soli</name>
    <dbReference type="NCBI Taxonomy" id="2782352"/>
    <lineage>
        <taxon>Bacteria</taxon>
        <taxon>Pseudomonadati</taxon>
        <taxon>Bacteroidota</taxon>
        <taxon>Cytophagia</taxon>
        <taxon>Cytophagales</taxon>
        <taxon>Chryseotaleaceae</taxon>
        <taxon>Dawidia</taxon>
    </lineage>
</organism>
<accession>A0AAP2D6M3</accession>
<feature type="domain" description="CheW-like" evidence="1">
    <location>
        <begin position="7"/>
        <end position="152"/>
    </location>
</feature>
<dbReference type="AlphaFoldDB" id="A0AAP2D6M3"/>
<dbReference type="SMART" id="SM00260">
    <property type="entry name" value="CheW"/>
    <property type="match status" value="1"/>
</dbReference>
<dbReference type="SUPFAM" id="SSF50341">
    <property type="entry name" value="CheW-like"/>
    <property type="match status" value="1"/>
</dbReference>
<dbReference type="InterPro" id="IPR036061">
    <property type="entry name" value="CheW-like_dom_sf"/>
</dbReference>
<comment type="caution">
    <text evidence="2">The sequence shown here is derived from an EMBL/GenBank/DDBJ whole genome shotgun (WGS) entry which is preliminary data.</text>
</comment>
<reference evidence="2 3" key="1">
    <citation type="submission" date="2021-05" db="EMBL/GenBank/DDBJ databases">
        <title>A Polyphasic approach of four new species of the genus Ohtaekwangia: Ohtaekwangia histidinii sp. nov., Ohtaekwangia cretensis sp. nov., Ohtaekwangia indiensis sp. nov., Ohtaekwangia reichenbachii sp. nov. from diverse environment.</title>
        <authorList>
            <person name="Octaviana S."/>
        </authorList>
    </citation>
    <scope>NUCLEOTIDE SEQUENCE [LARGE SCALE GENOMIC DNA]</scope>
    <source>
        <strain evidence="2 3">PWU37</strain>
    </source>
</reference>
<dbReference type="Gene3D" id="2.30.30.40">
    <property type="entry name" value="SH3 Domains"/>
    <property type="match status" value="1"/>
</dbReference>
<dbReference type="GO" id="GO:0006935">
    <property type="term" value="P:chemotaxis"/>
    <property type="evidence" value="ECO:0007669"/>
    <property type="project" value="InterPro"/>
</dbReference>
<dbReference type="PANTHER" id="PTHR22617:SF23">
    <property type="entry name" value="CHEMOTAXIS PROTEIN CHEW"/>
    <property type="match status" value="1"/>
</dbReference>
<dbReference type="Pfam" id="PF01584">
    <property type="entry name" value="CheW"/>
    <property type="match status" value="1"/>
</dbReference>
<gene>
    <name evidence="2" type="ORF">KK078_07235</name>
</gene>
<dbReference type="EMBL" id="JAHESC010000008">
    <property type="protein sequence ID" value="MBT1686341.1"/>
    <property type="molecule type" value="Genomic_DNA"/>
</dbReference>
<dbReference type="Gene3D" id="2.40.50.180">
    <property type="entry name" value="CheA-289, Domain 4"/>
    <property type="match status" value="1"/>
</dbReference>
<evidence type="ECO:0000313" key="2">
    <source>
        <dbReference type="EMBL" id="MBT1686341.1"/>
    </source>
</evidence>
<dbReference type="GO" id="GO:0005829">
    <property type="term" value="C:cytosol"/>
    <property type="evidence" value="ECO:0007669"/>
    <property type="project" value="TreeGrafter"/>
</dbReference>
<name>A0AAP2D6M3_9BACT</name>
<evidence type="ECO:0000313" key="3">
    <source>
        <dbReference type="Proteomes" id="UP001319180"/>
    </source>
</evidence>